<proteinExistence type="predicted"/>
<protein>
    <submittedName>
        <fullName evidence="1">Molybdopterin biosynthesis protein MoeY</fullName>
    </submittedName>
</protein>
<comment type="caution">
    <text evidence="1">The sequence shown here is derived from an EMBL/GenBank/DDBJ whole genome shotgun (WGS) entry which is preliminary data.</text>
</comment>
<gene>
    <name evidence="1" type="ORF">VVD49_16005</name>
</gene>
<dbReference type="EMBL" id="JAYXHS010000003">
    <property type="protein sequence ID" value="MEC5387234.1"/>
    <property type="molecule type" value="Genomic_DNA"/>
</dbReference>
<dbReference type="SUPFAM" id="SSF55469">
    <property type="entry name" value="FMN-dependent nitroreductase-like"/>
    <property type="match status" value="1"/>
</dbReference>
<accession>A0ABU6K5Q7</accession>
<dbReference type="Gene3D" id="3.40.109.10">
    <property type="entry name" value="NADH Oxidase"/>
    <property type="match status" value="2"/>
</dbReference>
<organism evidence="1 2">
    <name type="scientific">Uliginosibacterium silvisoli</name>
    <dbReference type="NCBI Taxonomy" id="3114758"/>
    <lineage>
        <taxon>Bacteria</taxon>
        <taxon>Pseudomonadati</taxon>
        <taxon>Pseudomonadota</taxon>
        <taxon>Betaproteobacteria</taxon>
        <taxon>Rhodocyclales</taxon>
        <taxon>Zoogloeaceae</taxon>
        <taxon>Uliginosibacterium</taxon>
    </lineage>
</organism>
<name>A0ABU6K5Q7_9RHOO</name>
<sequence>MSETLLKVLDLARWAPSGDNTQPWRFELLADDHLVVIGHDTRDHVLYDFHGHASHIAHGALLETIRLAATRFGLVARWQRRPTEEGLELVFDVRFEPSDSLREDPLVACIESRSVQRRAVQTRAIRTEHRRALEAGMPEGWQLCFHEGFAERVSLAGVLFRNAGIRLRTPEAYPVHASIIDWRQRYSEDRIPEQAVGTDRMTGLLMRWVMGSWQRVRFFNRYLLGTWLPRIQLDLVPALRCAAHIMIVAPSRPSTPDDFVQAGAVLQSLWLRCEQQGIRLQPAMTPLIFSWYVQIAEPFTHDARSWREAKEMSEGLKRRWGSDRLGRTVFWARIGYGAPAQARSLRKALASLISRGDRREG</sequence>
<dbReference type="Proteomes" id="UP001331561">
    <property type="component" value="Unassembled WGS sequence"/>
</dbReference>
<evidence type="ECO:0000313" key="2">
    <source>
        <dbReference type="Proteomes" id="UP001331561"/>
    </source>
</evidence>
<evidence type="ECO:0000313" key="1">
    <source>
        <dbReference type="EMBL" id="MEC5387234.1"/>
    </source>
</evidence>
<reference evidence="1 2" key="1">
    <citation type="submission" date="2024-01" db="EMBL/GenBank/DDBJ databases">
        <title>Uliginosibacterium soil sp. nov.</title>
        <authorList>
            <person name="Lv Y."/>
        </authorList>
    </citation>
    <scope>NUCLEOTIDE SEQUENCE [LARGE SCALE GENOMIC DNA]</scope>
    <source>
        <strain evidence="1 2">H3</strain>
    </source>
</reference>
<dbReference type="RefSeq" id="WP_327600210.1">
    <property type="nucleotide sequence ID" value="NZ_JAYXHS010000003.1"/>
</dbReference>
<keyword evidence="2" id="KW-1185">Reference proteome</keyword>
<dbReference type="InterPro" id="IPR000415">
    <property type="entry name" value="Nitroreductase-like"/>
</dbReference>